<proteinExistence type="predicted"/>
<name>A0A6J4TWS6_9SPHN</name>
<evidence type="ECO:0000256" key="1">
    <source>
        <dbReference type="SAM" id="MobiDB-lite"/>
    </source>
</evidence>
<protein>
    <submittedName>
        <fullName evidence="2">Uncharacterized protein</fullName>
    </submittedName>
</protein>
<sequence>DQLGAGAASQANLSPLHDLLENRSLGRQDFVRPAHHQAVPAYAPDPVRRVAPVLVHRGAGRLLPRGHAVLLGSVGRHERADDDHGLAARGPPDRQLHDLPHARRAVPRPRPGQRRRHGRMGGGRVLAAGPHRGIRFNDPHCPAERGQESGSESDRPQL</sequence>
<accession>A0A6J4TWS6</accession>
<feature type="non-terminal residue" evidence="2">
    <location>
        <position position="1"/>
    </location>
</feature>
<feature type="non-terminal residue" evidence="2">
    <location>
        <position position="158"/>
    </location>
</feature>
<feature type="compositionally biased region" description="Basic residues" evidence="1">
    <location>
        <begin position="102"/>
        <end position="119"/>
    </location>
</feature>
<gene>
    <name evidence="2" type="ORF">AVDCRST_MAG23-1317</name>
</gene>
<evidence type="ECO:0000313" key="2">
    <source>
        <dbReference type="EMBL" id="CAA9534281.1"/>
    </source>
</evidence>
<dbReference type="EMBL" id="CADCWD010000051">
    <property type="protein sequence ID" value="CAA9534281.1"/>
    <property type="molecule type" value="Genomic_DNA"/>
</dbReference>
<organism evidence="2">
    <name type="scientific">uncultured Sphingosinicella sp</name>
    <dbReference type="NCBI Taxonomy" id="478748"/>
    <lineage>
        <taxon>Bacteria</taxon>
        <taxon>Pseudomonadati</taxon>
        <taxon>Pseudomonadota</taxon>
        <taxon>Alphaproteobacteria</taxon>
        <taxon>Sphingomonadales</taxon>
        <taxon>Sphingosinicellaceae</taxon>
        <taxon>Sphingosinicella</taxon>
        <taxon>environmental samples</taxon>
    </lineage>
</organism>
<feature type="region of interest" description="Disordered" evidence="1">
    <location>
        <begin position="76"/>
        <end position="158"/>
    </location>
</feature>
<feature type="compositionally biased region" description="Basic and acidic residues" evidence="1">
    <location>
        <begin position="135"/>
        <end position="158"/>
    </location>
</feature>
<reference evidence="2" key="1">
    <citation type="submission" date="2020-02" db="EMBL/GenBank/DDBJ databases">
        <authorList>
            <person name="Meier V. D."/>
        </authorList>
    </citation>
    <scope>NUCLEOTIDE SEQUENCE</scope>
    <source>
        <strain evidence="2">AVDCRST_MAG23</strain>
    </source>
</reference>
<dbReference type="AlphaFoldDB" id="A0A6J4TWS6"/>
<feature type="compositionally biased region" description="Basic and acidic residues" evidence="1">
    <location>
        <begin position="76"/>
        <end position="101"/>
    </location>
</feature>